<dbReference type="SUPFAM" id="SSF53335">
    <property type="entry name" value="S-adenosyl-L-methionine-dependent methyltransferases"/>
    <property type="match status" value="1"/>
</dbReference>
<dbReference type="EMBL" id="CABM01000034">
    <property type="protein sequence ID" value="CBH96876.1"/>
    <property type="molecule type" value="Genomic_DNA"/>
</dbReference>
<gene>
    <name evidence="1" type="ORF">CARN2_1504</name>
</gene>
<dbReference type="Gene3D" id="3.40.50.150">
    <property type="entry name" value="Vaccinia Virus protein VP39"/>
    <property type="match status" value="1"/>
</dbReference>
<dbReference type="InterPro" id="IPR029063">
    <property type="entry name" value="SAM-dependent_MTases_sf"/>
</dbReference>
<reference evidence="1" key="1">
    <citation type="submission" date="2009-10" db="EMBL/GenBank/DDBJ databases">
        <title>Diversity of trophic interactions inside an arsenic-rich microbial ecosystem.</title>
        <authorList>
            <person name="Bertin P.N."/>
            <person name="Heinrich-Salmeron A."/>
            <person name="Pelletier E."/>
            <person name="Goulhen-Chollet F."/>
            <person name="Arsene-Ploetze F."/>
            <person name="Gallien S."/>
            <person name="Calteau A."/>
            <person name="Vallenet D."/>
            <person name="Casiot C."/>
            <person name="Chane-Woon-Ming B."/>
            <person name="Giloteaux L."/>
            <person name="Barakat M."/>
            <person name="Bonnefoy V."/>
            <person name="Bruneel O."/>
            <person name="Chandler M."/>
            <person name="Cleiss J."/>
            <person name="Duran R."/>
            <person name="Elbaz-Poulichet F."/>
            <person name="Fonknechten N."/>
            <person name="Lauga B."/>
            <person name="Mornico D."/>
            <person name="Ortet P."/>
            <person name="Schaeffer C."/>
            <person name="Siguier P."/>
            <person name="Alexander Thil Smith A."/>
            <person name="Van Dorsselaer A."/>
            <person name="Weissenbach J."/>
            <person name="Medigue C."/>
            <person name="Le Paslier D."/>
        </authorList>
    </citation>
    <scope>NUCLEOTIDE SEQUENCE</scope>
</reference>
<organism evidence="1">
    <name type="scientific">mine drainage metagenome</name>
    <dbReference type="NCBI Taxonomy" id="410659"/>
    <lineage>
        <taxon>unclassified sequences</taxon>
        <taxon>metagenomes</taxon>
        <taxon>ecological metagenomes</taxon>
    </lineage>
</organism>
<sequence>MELKKHWEHVYATKPTNTVSWFQEHAEQSVWLIQASGVPFAASIIDVGGGASTLVDDLLDRGYSNLSVLDLSVSALHDAHHRRRAIDSCRGSPR</sequence>
<name>E6PPM2_9ZZZZ</name>
<evidence type="ECO:0000313" key="1">
    <source>
        <dbReference type="EMBL" id="CBH96876.1"/>
    </source>
</evidence>
<protein>
    <submittedName>
        <fullName evidence="1">Uncharacterized protein</fullName>
    </submittedName>
</protein>
<accession>E6PPM2</accession>
<comment type="caution">
    <text evidence="1">The sequence shown here is derived from an EMBL/GenBank/DDBJ whole genome shotgun (WGS) entry which is preliminary data.</text>
</comment>
<proteinExistence type="predicted"/>
<dbReference type="AlphaFoldDB" id="E6PPM2"/>